<dbReference type="Pfam" id="PF00248">
    <property type="entry name" value="Aldo_ket_red"/>
    <property type="match status" value="1"/>
</dbReference>
<feature type="site" description="Lowers pKa of active site Tyr" evidence="4">
    <location>
        <position position="83"/>
    </location>
</feature>
<dbReference type="GO" id="GO:0050571">
    <property type="term" value="F:1,5-anhydro-D-fructose reductase activity"/>
    <property type="evidence" value="ECO:0007669"/>
    <property type="project" value="UniProtKB-EC"/>
</dbReference>
<dbReference type="OrthoDB" id="416253at2759"/>
<protein>
    <submittedName>
        <fullName evidence="6">1,5-anhydro-D-fructose reductase</fullName>
        <ecNumber evidence="6">1.1.1.263</ecNumber>
        <ecNumber evidence="6">1.3.1.3</ecNumber>
    </submittedName>
</protein>
<dbReference type="SUPFAM" id="SSF51430">
    <property type="entry name" value="NAD(P)-linked oxidoreductase"/>
    <property type="match status" value="1"/>
</dbReference>
<dbReference type="PIRSF" id="PIRSF000097">
    <property type="entry name" value="AKR"/>
    <property type="match status" value="1"/>
</dbReference>
<reference evidence="6 7" key="1">
    <citation type="journal article" date="2014" name="Genome Announc.">
        <title>Draft genome sequence of the pathogenic fungus Scedosporium apiospermum.</title>
        <authorList>
            <person name="Vandeputte P."/>
            <person name="Ghamrawi S."/>
            <person name="Rechenmann M."/>
            <person name="Iltis A."/>
            <person name="Giraud S."/>
            <person name="Fleury M."/>
            <person name="Thornton C."/>
            <person name="Delhaes L."/>
            <person name="Meyer W."/>
            <person name="Papon N."/>
            <person name="Bouchara J.P."/>
        </authorList>
    </citation>
    <scope>NUCLEOTIDE SEQUENCE [LARGE SCALE GENOMIC DNA]</scope>
    <source>
        <strain evidence="6 7">IHEM 14462</strain>
    </source>
</reference>
<dbReference type="InterPro" id="IPR020471">
    <property type="entry name" value="AKR"/>
</dbReference>
<dbReference type="PROSITE" id="PS00062">
    <property type="entry name" value="ALDOKETO_REDUCTASE_2"/>
    <property type="match status" value="1"/>
</dbReference>
<name>A0A084GGE5_PSEDA</name>
<dbReference type="InterPro" id="IPR023210">
    <property type="entry name" value="NADP_OxRdtase_dom"/>
</dbReference>
<dbReference type="EMBL" id="JOWA01000033">
    <property type="protein sequence ID" value="KEZ46407.1"/>
    <property type="molecule type" value="Genomic_DNA"/>
</dbReference>
<dbReference type="OMA" id="RRYPETW"/>
<keyword evidence="7" id="KW-1185">Reference proteome</keyword>
<dbReference type="KEGG" id="sapo:SAPIO_CDS0728"/>
<dbReference type="EC" id="1.3.1.3" evidence="6"/>
<organism evidence="6 7">
    <name type="scientific">Pseudallescheria apiosperma</name>
    <name type="common">Scedosporium apiospermum</name>
    <dbReference type="NCBI Taxonomy" id="563466"/>
    <lineage>
        <taxon>Eukaryota</taxon>
        <taxon>Fungi</taxon>
        <taxon>Dikarya</taxon>
        <taxon>Ascomycota</taxon>
        <taxon>Pezizomycotina</taxon>
        <taxon>Sordariomycetes</taxon>
        <taxon>Hypocreomycetidae</taxon>
        <taxon>Microascales</taxon>
        <taxon>Microascaceae</taxon>
        <taxon>Scedosporium</taxon>
    </lineage>
</organism>
<dbReference type="PRINTS" id="PR00069">
    <property type="entry name" value="ALDKETRDTASE"/>
</dbReference>
<evidence type="ECO:0000313" key="6">
    <source>
        <dbReference type="EMBL" id="KEZ46407.1"/>
    </source>
</evidence>
<comment type="caution">
    <text evidence="6">The sequence shown here is derived from an EMBL/GenBank/DDBJ whole genome shotgun (WGS) entry which is preliminary data.</text>
</comment>
<keyword evidence="1 6" id="KW-0560">Oxidoreductase</keyword>
<evidence type="ECO:0000256" key="3">
    <source>
        <dbReference type="PIRSR" id="PIRSR000097-2"/>
    </source>
</evidence>
<dbReference type="Proteomes" id="UP000028545">
    <property type="component" value="Unassembled WGS sequence"/>
</dbReference>
<dbReference type="EC" id="1.1.1.263" evidence="6"/>
<evidence type="ECO:0000259" key="5">
    <source>
        <dbReference type="Pfam" id="PF00248"/>
    </source>
</evidence>
<dbReference type="AlphaFoldDB" id="A0A084GGE5"/>
<dbReference type="VEuPathDB" id="FungiDB:SAPIO_CDS0728"/>
<dbReference type="CDD" id="cd19071">
    <property type="entry name" value="AKR_AKR1-5-like"/>
    <property type="match status" value="1"/>
</dbReference>
<accession>A0A084GGE5</accession>
<dbReference type="GeneID" id="27718880"/>
<proteinExistence type="predicted"/>
<feature type="domain" description="NADP-dependent oxidoreductase" evidence="5">
    <location>
        <begin position="18"/>
        <end position="299"/>
    </location>
</feature>
<dbReference type="PANTHER" id="PTHR11732">
    <property type="entry name" value="ALDO/KETO REDUCTASE"/>
    <property type="match status" value="1"/>
</dbReference>
<dbReference type="GO" id="GO:0047787">
    <property type="term" value="F:Delta4-3-oxosteroid 5beta-reductase activity"/>
    <property type="evidence" value="ECO:0007669"/>
    <property type="project" value="UniProtKB-EC"/>
</dbReference>
<dbReference type="RefSeq" id="XP_016646206.1">
    <property type="nucleotide sequence ID" value="XM_016783440.1"/>
</dbReference>
<evidence type="ECO:0000256" key="4">
    <source>
        <dbReference type="PIRSR" id="PIRSR000097-3"/>
    </source>
</evidence>
<sequence>MIPPDFFEVNGARIPARGLGTFQPNPEQYGPKSVKQSVLTALKIGYRHIDTSLRYGDGQGEKEVGEAVRESGVPREEIFIVSKLENVYHAPEDVEVNIDISLKNLGLDYVDLFIMHFPYAYKRTENYGSVRDENGRPLIDVEPSRSFDITWRAMERLVDIGKTKYIGLSNFSSPKILRLLQSARIKPICNQIECHPHFPQKGLVKLCQENNIHVTAFGPLGCVPIPALVGRQGPGPLEDKTIAELAKKYSRTAAQIILCYLLCRGISVIPKSNNPKRLAENFDSRFDLAQDDFDVLDNLVGENGERGVRNFNSLEYLGFDNYNEEVEEP</sequence>
<evidence type="ECO:0000256" key="2">
    <source>
        <dbReference type="PIRSR" id="PIRSR000097-1"/>
    </source>
</evidence>
<feature type="binding site" evidence="3">
    <location>
        <position position="116"/>
    </location>
    <ligand>
        <name>substrate</name>
    </ligand>
</feature>
<dbReference type="HOGENOM" id="CLU_023205_0_0_1"/>
<evidence type="ECO:0000256" key="1">
    <source>
        <dbReference type="ARBA" id="ARBA00023002"/>
    </source>
</evidence>
<dbReference type="Gene3D" id="3.20.20.100">
    <property type="entry name" value="NADP-dependent oxidoreductase domain"/>
    <property type="match status" value="1"/>
</dbReference>
<gene>
    <name evidence="6" type="ORF">SAPIO_CDS0728</name>
</gene>
<feature type="active site" description="Proton donor" evidence="2">
    <location>
        <position position="55"/>
    </location>
</feature>
<dbReference type="InterPro" id="IPR036812">
    <property type="entry name" value="NAD(P)_OxRdtase_dom_sf"/>
</dbReference>
<dbReference type="InterPro" id="IPR018170">
    <property type="entry name" value="Aldo/ket_reductase_CS"/>
</dbReference>
<evidence type="ECO:0000313" key="7">
    <source>
        <dbReference type="Proteomes" id="UP000028545"/>
    </source>
</evidence>